<evidence type="ECO:0000256" key="4">
    <source>
        <dbReference type="ARBA" id="ARBA00022723"/>
    </source>
</evidence>
<proteinExistence type="inferred from homology"/>
<dbReference type="InterPro" id="IPR028020">
    <property type="entry name" value="ASX_DEUBAD_dom"/>
</dbReference>
<feature type="region of interest" description="Disordered" evidence="10">
    <location>
        <begin position="482"/>
        <end position="501"/>
    </location>
</feature>
<evidence type="ECO:0000256" key="9">
    <source>
        <dbReference type="ARBA" id="ARBA00023242"/>
    </source>
</evidence>
<evidence type="ECO:0008006" key="15">
    <source>
        <dbReference type="Google" id="ProtNLM"/>
    </source>
</evidence>
<feature type="compositionally biased region" description="Low complexity" evidence="10">
    <location>
        <begin position="460"/>
        <end position="474"/>
    </location>
</feature>
<feature type="domain" description="DEUBAD" evidence="12">
    <location>
        <begin position="248"/>
        <end position="357"/>
    </location>
</feature>
<dbReference type="GO" id="GO:0003682">
    <property type="term" value="F:chromatin binding"/>
    <property type="evidence" value="ECO:0007669"/>
    <property type="project" value="TreeGrafter"/>
</dbReference>
<comment type="subcellular location">
    <subcellularLocation>
        <location evidence="1">Nucleus</location>
    </subcellularLocation>
</comment>
<evidence type="ECO:0000256" key="8">
    <source>
        <dbReference type="ARBA" id="ARBA00023163"/>
    </source>
</evidence>
<protein>
    <recommendedName>
        <fullName evidence="15">Polycomb group protein ASXL1</fullName>
    </recommendedName>
</protein>
<keyword evidence="9" id="KW-0539">Nucleus</keyword>
<feature type="compositionally biased region" description="Low complexity" evidence="10">
    <location>
        <begin position="130"/>
        <end position="142"/>
    </location>
</feature>
<evidence type="ECO:0000313" key="13">
    <source>
        <dbReference type="EMBL" id="KAJ1122987.1"/>
    </source>
</evidence>
<evidence type="ECO:0000256" key="3">
    <source>
        <dbReference type="ARBA" id="ARBA00022491"/>
    </source>
</evidence>
<dbReference type="GO" id="GO:0008270">
    <property type="term" value="F:zinc ion binding"/>
    <property type="evidence" value="ECO:0007669"/>
    <property type="project" value="UniProtKB-KW"/>
</dbReference>
<evidence type="ECO:0000313" key="14">
    <source>
        <dbReference type="Proteomes" id="UP001066276"/>
    </source>
</evidence>
<feature type="domain" description="HTH HARE-type" evidence="11">
    <location>
        <begin position="10"/>
        <end position="87"/>
    </location>
</feature>
<dbReference type="Pfam" id="PF13919">
    <property type="entry name" value="ASXH"/>
    <property type="match status" value="1"/>
</dbReference>
<evidence type="ECO:0000256" key="10">
    <source>
        <dbReference type="SAM" id="MobiDB-lite"/>
    </source>
</evidence>
<feature type="compositionally biased region" description="Basic and acidic residues" evidence="10">
    <location>
        <begin position="390"/>
        <end position="417"/>
    </location>
</feature>
<keyword evidence="5" id="KW-0863">Zinc-finger</keyword>
<dbReference type="InterPro" id="IPR007759">
    <property type="entry name" value="Asxl_HARE-HTH"/>
</dbReference>
<dbReference type="InterPro" id="IPR026905">
    <property type="entry name" value="ASX-like_PHD"/>
</dbReference>
<keyword evidence="7" id="KW-0805">Transcription regulation</keyword>
<dbReference type="PANTHER" id="PTHR13578">
    <property type="entry name" value="ADDITIONAL SEX COMBS LIKE PROTEIN ASXL"/>
    <property type="match status" value="1"/>
</dbReference>
<sequence>MKDKRKRRERTWAEAAKMVLENYSDAPMTPKQILHVIEVEGLKELKKIRGTTPLACLNAMLNSNSQAGDSIFYKLPGRISMFTLKRDALQWSRSLTLPVREEQGDTPDGESSGSNEASTLSGADNDGSPEETSSNASCSNESQSKLLAVTRETCRIALQEINEKKRAGMLLPRVVLTPLKVNGARLESSSGRRDGETSSSSSSCSLTLSGSSRAELCRNPVQHLQNIGKSIPDPAKRNRAEEIDCETPGSILVNTNLRALINLRTFSALPHHFQQKLLSLLPEVDRQAGTDGQVRLSSTALNNEFFAHAAQSWRERLADGEFTHEMQTRIRQEVEKEKKVEQWKENFFEDYYGQRLGLTREQTEQICTQQPVENQVEQHSPAEAVRASRRLRDLNCKKHSRLEPRSRPKSSCKEPKIETSPSGEETEGDTESSISSERKLERVLEEERHCRLSAAPDAQSESTSSPSTLPSSSEMLPVLHISDGRVPLPPQDSTHQELKDQKRKCIEEVTASSSFSEKKPRLEDRQSFRNTIECVSTEKPQPTKEEPKVPPIRIHLSRIKQPWVVNGQPAYKIRSQDIPSFESPRRGRSGFRSSANIKTRALHARAQREAASTAIGGGGGPGGGRRPDKGGGGREASYYTRASKRTCRTRTSSTPRTQLFLSNRLELNNLDTLKPLAISLSADENLKCSVQHFNLALKQDSDLSEINAESLLDFKINLGLHATTVSDRLSDPPSEGSLQNTKVSRPVIGMQDTGLYLQSSNLNADCNLHCSSQETKLKSIVLETENLHGVLKGPAFTIVENVQNASEHLKKTDTFDVASSCSSSELATSYSRPAVVLLNGIRLNETGQNAAVCLKVSEGVIDGTTINKRKTTVEKVPEMDSIMAEVSCDIHEREGIDETTVVESLSLHVTLEGLSDQGIALEDLRKTCREIKKQVISSVESVSLCQRESSNKPSSEGEPNSLRAGTENVSSHQRSGEDALDSSVCKVDEHVKTFREEEPSCSKYCSQTETFDSGAKPLDLMINASGPCSSLMSTFLTNSQSPFTNVNPISSIKDPNLLTGQLLQNSSMANALSTAQFAREPKKELSLPFAAPTFSISGPKLLRAVNAEAASLFPRQEEVKGQPSPLNGFHFVSGDLSQELLKGVSEQGLPENLSLTAAISPSSPKSQEIPLSFLETPTALSSDMIKKESHGCAHPSDAPRRLTPRTIFLQDAVSDDESYPDVQDINLLDSELPGNVSTSQALLRASRTMQANVLCARGHGFLHGGTHGGAQEDWLPEDYQHDFVSMKNNLPILTSSLRESVQNQIENPISPVELKDFQGAPLVIDLADHSISRGSVKCSQRTLESSSLPSQPNIKKSLYGKLLKLNRGVCHCAAASGLVPRFSKNFALQLRNHPDSTTTSLSVQMFAQSAGVEQISLHCSCRLKAMIMCKGCGAFCHDDCIGPSKLCILCLVVR</sequence>
<feature type="region of interest" description="Disordered" evidence="10">
    <location>
        <begin position="370"/>
        <end position="474"/>
    </location>
</feature>
<dbReference type="Pfam" id="PF05066">
    <property type="entry name" value="HARE-HTH"/>
    <property type="match status" value="1"/>
</dbReference>
<evidence type="ECO:0000256" key="7">
    <source>
        <dbReference type="ARBA" id="ARBA00023015"/>
    </source>
</evidence>
<feature type="compositionally biased region" description="Polar residues" evidence="10">
    <location>
        <begin position="946"/>
        <end position="958"/>
    </location>
</feature>
<feature type="region of interest" description="Disordered" evidence="10">
    <location>
        <begin position="186"/>
        <end position="206"/>
    </location>
</feature>
<feature type="region of interest" description="Disordered" evidence="10">
    <location>
        <begin position="509"/>
        <end position="548"/>
    </location>
</feature>
<keyword evidence="3" id="KW-0678">Repressor</keyword>
<dbReference type="PANTHER" id="PTHR13578:SF19">
    <property type="entry name" value="POLYCOMB GROUP PROTEIN ASXL1"/>
    <property type="match status" value="1"/>
</dbReference>
<comment type="similarity">
    <text evidence="2">Belongs to the Asx family.</text>
</comment>
<keyword evidence="8" id="KW-0804">Transcription</keyword>
<evidence type="ECO:0000256" key="1">
    <source>
        <dbReference type="ARBA" id="ARBA00004123"/>
    </source>
</evidence>
<feature type="region of interest" description="Disordered" evidence="10">
    <location>
        <begin position="98"/>
        <end position="142"/>
    </location>
</feature>
<feature type="compositionally biased region" description="Polar residues" evidence="10">
    <location>
        <begin position="528"/>
        <end position="540"/>
    </location>
</feature>
<feature type="compositionally biased region" description="Gly residues" evidence="10">
    <location>
        <begin position="615"/>
        <end position="624"/>
    </location>
</feature>
<dbReference type="GO" id="GO:0009887">
    <property type="term" value="P:animal organ morphogenesis"/>
    <property type="evidence" value="ECO:0007669"/>
    <property type="project" value="TreeGrafter"/>
</dbReference>
<keyword evidence="14" id="KW-1185">Reference proteome</keyword>
<dbReference type="GO" id="GO:0045944">
    <property type="term" value="P:positive regulation of transcription by RNA polymerase II"/>
    <property type="evidence" value="ECO:0007669"/>
    <property type="project" value="TreeGrafter"/>
</dbReference>
<dbReference type="GO" id="GO:0003677">
    <property type="term" value="F:DNA binding"/>
    <property type="evidence" value="ECO:0007669"/>
    <property type="project" value="InterPro"/>
</dbReference>
<comment type="caution">
    <text evidence="13">The sequence shown here is derived from an EMBL/GenBank/DDBJ whole genome shotgun (WGS) entry which is preliminary data.</text>
</comment>
<evidence type="ECO:0000256" key="5">
    <source>
        <dbReference type="ARBA" id="ARBA00022771"/>
    </source>
</evidence>
<evidence type="ECO:0000259" key="12">
    <source>
        <dbReference type="PROSITE" id="PS51916"/>
    </source>
</evidence>
<feature type="compositionally biased region" description="Low complexity" evidence="10">
    <location>
        <begin position="197"/>
        <end position="206"/>
    </location>
</feature>
<feature type="compositionally biased region" description="Basic and acidic residues" evidence="10">
    <location>
        <begin position="516"/>
        <end position="527"/>
    </location>
</feature>
<feature type="compositionally biased region" description="Basic and acidic residues" evidence="10">
    <location>
        <begin position="436"/>
        <end position="450"/>
    </location>
</feature>
<organism evidence="13 14">
    <name type="scientific">Pleurodeles waltl</name>
    <name type="common">Iberian ribbed newt</name>
    <dbReference type="NCBI Taxonomy" id="8319"/>
    <lineage>
        <taxon>Eukaryota</taxon>
        <taxon>Metazoa</taxon>
        <taxon>Chordata</taxon>
        <taxon>Craniata</taxon>
        <taxon>Vertebrata</taxon>
        <taxon>Euteleostomi</taxon>
        <taxon>Amphibia</taxon>
        <taxon>Batrachia</taxon>
        <taxon>Caudata</taxon>
        <taxon>Salamandroidea</taxon>
        <taxon>Salamandridae</taxon>
        <taxon>Pleurodelinae</taxon>
        <taxon>Pleurodeles</taxon>
    </lineage>
</organism>
<gene>
    <name evidence="13" type="ORF">NDU88_001460</name>
</gene>
<evidence type="ECO:0000256" key="2">
    <source>
        <dbReference type="ARBA" id="ARBA00006391"/>
    </source>
</evidence>
<accession>A0AAV7P6U1</accession>
<dbReference type="InterPro" id="IPR044867">
    <property type="entry name" value="DEUBAD_dom"/>
</dbReference>
<feature type="region of interest" description="Disordered" evidence="10">
    <location>
        <begin position="946"/>
        <end position="982"/>
    </location>
</feature>
<dbReference type="EMBL" id="JANPWB010000011">
    <property type="protein sequence ID" value="KAJ1122987.1"/>
    <property type="molecule type" value="Genomic_DNA"/>
</dbReference>
<dbReference type="PROSITE" id="PS51916">
    <property type="entry name" value="DEUBAD"/>
    <property type="match status" value="1"/>
</dbReference>
<dbReference type="GO" id="GO:0042975">
    <property type="term" value="F:peroxisome proliferator activated receptor binding"/>
    <property type="evidence" value="ECO:0007669"/>
    <property type="project" value="TreeGrafter"/>
</dbReference>
<dbReference type="PROSITE" id="PS51913">
    <property type="entry name" value="HTH_HARE"/>
    <property type="match status" value="1"/>
</dbReference>
<dbReference type="InterPro" id="IPR024811">
    <property type="entry name" value="ASX/ASX-like"/>
</dbReference>
<dbReference type="Proteomes" id="UP001066276">
    <property type="component" value="Chromosome 7"/>
</dbReference>
<reference evidence="13" key="1">
    <citation type="journal article" date="2022" name="bioRxiv">
        <title>Sequencing and chromosome-scale assembly of the giantPleurodeles waltlgenome.</title>
        <authorList>
            <person name="Brown T."/>
            <person name="Elewa A."/>
            <person name="Iarovenko S."/>
            <person name="Subramanian E."/>
            <person name="Araus A.J."/>
            <person name="Petzold A."/>
            <person name="Susuki M."/>
            <person name="Suzuki K.-i.T."/>
            <person name="Hayashi T."/>
            <person name="Toyoda A."/>
            <person name="Oliveira C."/>
            <person name="Osipova E."/>
            <person name="Leigh N.D."/>
            <person name="Simon A."/>
            <person name="Yun M.H."/>
        </authorList>
    </citation>
    <scope>NUCLEOTIDE SEQUENCE</scope>
    <source>
        <strain evidence="13">20211129_DDA</strain>
        <tissue evidence="13">Liver</tissue>
    </source>
</reference>
<name>A0AAV7P6U1_PLEWA</name>
<feature type="compositionally biased region" description="Polar residues" evidence="10">
    <location>
        <begin position="109"/>
        <end position="122"/>
    </location>
</feature>
<dbReference type="GO" id="GO:0035517">
    <property type="term" value="C:PR-DUB complex"/>
    <property type="evidence" value="ECO:0007669"/>
    <property type="project" value="TreeGrafter"/>
</dbReference>
<evidence type="ECO:0000256" key="6">
    <source>
        <dbReference type="ARBA" id="ARBA00022833"/>
    </source>
</evidence>
<dbReference type="Pfam" id="PF13922">
    <property type="entry name" value="PHD_3"/>
    <property type="match status" value="1"/>
</dbReference>
<keyword evidence="6" id="KW-0862">Zinc</keyword>
<evidence type="ECO:0000259" key="11">
    <source>
        <dbReference type="PROSITE" id="PS51913"/>
    </source>
</evidence>
<keyword evidence="4" id="KW-0479">Metal-binding</keyword>
<feature type="region of interest" description="Disordered" evidence="10">
    <location>
        <begin position="604"/>
        <end position="654"/>
    </location>
</feature>